<feature type="region of interest" description="Disordered" evidence="1">
    <location>
        <begin position="355"/>
        <end position="378"/>
    </location>
</feature>
<evidence type="ECO:0000256" key="1">
    <source>
        <dbReference type="SAM" id="MobiDB-lite"/>
    </source>
</evidence>
<name>A0A9P7ICR4_9HYPO</name>
<comment type="caution">
    <text evidence="2">The sequence shown here is derived from an EMBL/GenBank/DDBJ whole genome shotgun (WGS) entry which is preliminary data.</text>
</comment>
<reference evidence="2" key="1">
    <citation type="journal article" date="2020" name="bioRxiv">
        <title>Historical genomics reveals the evolutionary mechanisms behind multiple outbreaks of the host-specific coffee wilt pathogen Fusarium xylarioides.</title>
        <authorList>
            <person name="Peck D."/>
            <person name="Nowell R.W."/>
            <person name="Flood J."/>
            <person name="Ryan M.J."/>
            <person name="Barraclough T.G."/>
        </authorList>
    </citation>
    <scope>NUCLEOTIDE SEQUENCE</scope>
    <source>
        <strain evidence="2">IMI 127659i</strain>
    </source>
</reference>
<evidence type="ECO:0000313" key="2">
    <source>
        <dbReference type="EMBL" id="KAG5774138.1"/>
    </source>
</evidence>
<dbReference type="Proteomes" id="UP000750502">
    <property type="component" value="Unassembled WGS sequence"/>
</dbReference>
<reference evidence="2" key="2">
    <citation type="submission" date="2020-10" db="EMBL/GenBank/DDBJ databases">
        <authorList>
            <person name="Peck L.D."/>
            <person name="Nowell R.W."/>
            <person name="Flood J."/>
            <person name="Ryan M.J."/>
            <person name="Barraclough T.G."/>
        </authorList>
    </citation>
    <scope>NUCLEOTIDE SEQUENCE</scope>
    <source>
        <strain evidence="2">IMI 127659i</strain>
    </source>
</reference>
<accession>A0A9P7ICR4</accession>
<organism evidence="2 3">
    <name type="scientific">Fusarium xylarioides</name>
    <dbReference type="NCBI Taxonomy" id="221167"/>
    <lineage>
        <taxon>Eukaryota</taxon>
        <taxon>Fungi</taxon>
        <taxon>Dikarya</taxon>
        <taxon>Ascomycota</taxon>
        <taxon>Pezizomycotina</taxon>
        <taxon>Sordariomycetes</taxon>
        <taxon>Hypocreomycetidae</taxon>
        <taxon>Hypocreales</taxon>
        <taxon>Nectriaceae</taxon>
        <taxon>Fusarium</taxon>
        <taxon>Fusarium fujikuroi species complex</taxon>
    </lineage>
</organism>
<evidence type="ECO:0000313" key="3">
    <source>
        <dbReference type="Proteomes" id="UP000750502"/>
    </source>
</evidence>
<keyword evidence="3" id="KW-1185">Reference proteome</keyword>
<feature type="region of interest" description="Disordered" evidence="1">
    <location>
        <begin position="173"/>
        <end position="193"/>
    </location>
</feature>
<dbReference type="OrthoDB" id="5105620at2759"/>
<protein>
    <submittedName>
        <fullName evidence="2">Uncharacterized protein</fullName>
    </submittedName>
</protein>
<proteinExistence type="predicted"/>
<dbReference type="AlphaFoldDB" id="A0A9P7ICR4"/>
<gene>
    <name evidence="2" type="ORF">H9Q72_000427</name>
</gene>
<dbReference type="EMBL" id="JADFTT010000005">
    <property type="protein sequence ID" value="KAG5774138.1"/>
    <property type="molecule type" value="Genomic_DNA"/>
</dbReference>
<sequence>MSLLPSKCYPQVTRHGSLVLLPLPVPGPWQIHAIATPRSEPAAMAQITENDALPPIEDTEIIWPDDLPNAPELQEEDEPTAPVDLETESDARDWTEILAEQDRRLFEIRVNNIKLYSGYLYSHLTNSIIDWELSDLERPCRVKGLSCYGKPLKTINQLANHLRTVKHLKHDASLARQSPAAKQTTDPQDYQVPVPPLKRIKLEHTVSPEELMSDDLVLEDKPFNEALQLPSSFDFPPWLVIPDSQDTSSEDEEMTLSLATEPRLKHTIEKTTGDDLVLQDKPFDEASEYPSSLNYPPWLVIPDSQETSEDEEMLPSPANELRPVLKHTVEKTTGEDLVLEDKSFEEASKMPLSFSYPPWGVVQDSDDDSENEPYVHAV</sequence>